<gene>
    <name evidence="4" type="ORF">DSAG12_02073</name>
</gene>
<dbReference type="InterPro" id="IPR011990">
    <property type="entry name" value="TPR-like_helical_dom_sf"/>
</dbReference>
<dbReference type="PROSITE" id="PS50293">
    <property type="entry name" value="TPR_REGION"/>
    <property type="match status" value="1"/>
</dbReference>
<evidence type="ECO:0000313" key="4">
    <source>
        <dbReference type="EMBL" id="QEE16243.2"/>
    </source>
</evidence>
<dbReference type="Pfam" id="PF14559">
    <property type="entry name" value="TPR_19"/>
    <property type="match status" value="1"/>
</dbReference>
<dbReference type="Pfam" id="PF13176">
    <property type="entry name" value="TPR_7"/>
    <property type="match status" value="1"/>
</dbReference>
<dbReference type="OrthoDB" id="115601at2157"/>
<evidence type="ECO:0000256" key="1">
    <source>
        <dbReference type="ARBA" id="ARBA00022737"/>
    </source>
</evidence>
<dbReference type="KEGG" id="psyt:DSAG12_02073"/>
<dbReference type="Proteomes" id="UP000321408">
    <property type="component" value="Chromosome"/>
</dbReference>
<keyword evidence="1" id="KW-0677">Repeat</keyword>
<name>A0A5B9DAS3_9ARCH</name>
<reference evidence="4 5" key="2">
    <citation type="journal article" date="2024" name="Int. J. Syst. Evol. Microbiol.">
        <title>Promethearchaeum syntrophicum gen. nov., sp. nov., an anaerobic, obligately syntrophic archaeon, the first isolate of the lineage 'Asgard' archaea, and proposal of the new archaeal phylum Promethearchaeota phyl. nov. and kingdom Promethearchaeati regn. nov.</title>
        <authorList>
            <person name="Imachi H."/>
            <person name="Nobu M.K."/>
            <person name="Kato S."/>
            <person name="Takaki Y."/>
            <person name="Miyazaki M."/>
            <person name="Miyata M."/>
            <person name="Ogawara M."/>
            <person name="Saito Y."/>
            <person name="Sakai S."/>
            <person name="Tahara Y.O."/>
            <person name="Takano Y."/>
            <person name="Tasumi E."/>
            <person name="Uematsu K."/>
            <person name="Yoshimura T."/>
            <person name="Itoh T."/>
            <person name="Ohkuma M."/>
            <person name="Takai K."/>
        </authorList>
    </citation>
    <scope>NUCLEOTIDE SEQUENCE [LARGE SCALE GENOMIC DNA]</scope>
    <source>
        <strain evidence="4 5">MK-D1</strain>
    </source>
</reference>
<dbReference type="InterPro" id="IPR051685">
    <property type="entry name" value="Ycf3/AcsC/BcsC/TPR_MFPF"/>
</dbReference>
<dbReference type="PANTHER" id="PTHR44943:SF8">
    <property type="entry name" value="TPR REPEAT-CONTAINING PROTEIN MJ0263"/>
    <property type="match status" value="1"/>
</dbReference>
<keyword evidence="2 3" id="KW-0802">TPR repeat</keyword>
<organism evidence="4 5">
    <name type="scientific">Promethearchaeum syntrophicum</name>
    <dbReference type="NCBI Taxonomy" id="2594042"/>
    <lineage>
        <taxon>Archaea</taxon>
        <taxon>Promethearchaeati</taxon>
        <taxon>Promethearchaeota</taxon>
        <taxon>Promethearchaeia</taxon>
        <taxon>Promethearchaeales</taxon>
        <taxon>Promethearchaeaceae</taxon>
        <taxon>Promethearchaeum</taxon>
    </lineage>
</organism>
<keyword evidence="5" id="KW-1185">Reference proteome</keyword>
<dbReference type="EMBL" id="CP042905">
    <property type="protein sequence ID" value="QEE16243.2"/>
    <property type="molecule type" value="Genomic_DNA"/>
</dbReference>
<dbReference type="PROSITE" id="PS50005">
    <property type="entry name" value="TPR"/>
    <property type="match status" value="2"/>
</dbReference>
<dbReference type="Gene3D" id="1.25.40.10">
    <property type="entry name" value="Tetratricopeptide repeat domain"/>
    <property type="match status" value="3"/>
</dbReference>
<evidence type="ECO:0000313" key="5">
    <source>
        <dbReference type="Proteomes" id="UP000321408"/>
    </source>
</evidence>
<evidence type="ECO:0000256" key="3">
    <source>
        <dbReference type="PROSITE-ProRule" id="PRU00339"/>
    </source>
</evidence>
<accession>A0A5B9DAS3</accession>
<dbReference type="AlphaFoldDB" id="A0A5B9DAS3"/>
<sequence>MSERKTFEKGLALYSKGKFEEALIHFESLTDPSFEIMKHYHIGLVKIQMGLLEDGLKEYRKIHEVNRVNQGVEYDKFMFSLYINMGSTLQVLAKKKGKELYNEAISCYNYALQIEDDDARVWNNLGNAYLEIEKYLDAIKSFRKAIELDDEYPEAHYSISLVYESMGNFEKAIEHLETALKWKSQNKIILNRLAGLCFGTGDFSKAKRYLALILSNDPKDPASNKNMALILYNMEQYEEAYPYYQIFLDSDPDFQDPEVQGIFDDLKNKVNKQINNLK</sequence>
<dbReference type="InterPro" id="IPR019734">
    <property type="entry name" value="TPR_rpt"/>
</dbReference>
<dbReference type="SUPFAM" id="SSF48452">
    <property type="entry name" value="TPR-like"/>
    <property type="match status" value="2"/>
</dbReference>
<dbReference type="Pfam" id="PF00515">
    <property type="entry name" value="TPR_1"/>
    <property type="match status" value="1"/>
</dbReference>
<evidence type="ECO:0000256" key="2">
    <source>
        <dbReference type="ARBA" id="ARBA00022803"/>
    </source>
</evidence>
<proteinExistence type="predicted"/>
<reference evidence="4 5" key="1">
    <citation type="journal article" date="2020" name="Nature">
        <title>Isolation of an archaeon at the prokaryote-eukaryote interface.</title>
        <authorList>
            <person name="Imachi H."/>
            <person name="Nobu M.K."/>
            <person name="Nakahara N."/>
            <person name="Morono Y."/>
            <person name="Ogawara M."/>
            <person name="Takaki Y."/>
            <person name="Takano Y."/>
            <person name="Uematsu K."/>
            <person name="Ikuta T."/>
            <person name="Ito M."/>
            <person name="Matsui Y."/>
            <person name="Miyazaki M."/>
            <person name="Murata K."/>
            <person name="Saito Y."/>
            <person name="Sakai S."/>
            <person name="Song C."/>
            <person name="Tasumi E."/>
            <person name="Yamanaka Y."/>
            <person name="Yamaguchi T."/>
            <person name="Kamagata Y."/>
            <person name="Tamaki H."/>
            <person name="Takai K."/>
        </authorList>
    </citation>
    <scope>NUCLEOTIDE SEQUENCE [LARGE SCALE GENOMIC DNA]</scope>
    <source>
        <strain evidence="4 5">MK-D1</strain>
    </source>
</reference>
<dbReference type="SMART" id="SM00028">
    <property type="entry name" value="TPR"/>
    <property type="match status" value="7"/>
</dbReference>
<dbReference type="PANTHER" id="PTHR44943">
    <property type="entry name" value="CELLULOSE SYNTHASE OPERON PROTEIN C"/>
    <property type="match status" value="1"/>
</dbReference>
<protein>
    <submittedName>
        <fullName evidence="4">Tetratricopeptide repeat protein</fullName>
    </submittedName>
</protein>